<dbReference type="GO" id="GO:0006511">
    <property type="term" value="P:ubiquitin-dependent protein catabolic process"/>
    <property type="evidence" value="ECO:0007669"/>
    <property type="project" value="InterPro"/>
</dbReference>
<dbReference type="EC" id="2.3.2.27" evidence="4"/>
<keyword evidence="5" id="KW-0808">Transferase</keyword>
<feature type="compositionally biased region" description="Polar residues" evidence="12">
    <location>
        <begin position="47"/>
        <end position="60"/>
    </location>
</feature>
<dbReference type="Proteomes" id="UP000288716">
    <property type="component" value="Unassembled WGS sequence"/>
</dbReference>
<dbReference type="EMBL" id="NCKV01000500">
    <property type="protein sequence ID" value="RWS30443.1"/>
    <property type="molecule type" value="Genomic_DNA"/>
</dbReference>
<keyword evidence="14" id="KW-0732">Signal</keyword>
<dbReference type="InterPro" id="IPR013083">
    <property type="entry name" value="Znf_RING/FYVE/PHD"/>
</dbReference>
<feature type="region of interest" description="Disordered" evidence="12">
    <location>
        <begin position="152"/>
        <end position="171"/>
    </location>
</feature>
<dbReference type="AlphaFoldDB" id="A0A443SSE3"/>
<sequence length="241" mass="26647">TRRLFVCLQLHFAASIIRCFDSMANETSHANPANTENPTNAAMASSALPNNGHANSGMTNEETKDNESNFECNICLDTAKDAVVSLCGHLFCWPCLHQWLETKPSRQVCPVCKAAISRDKVIPLYGRGSSKQDPRLLIEFQCRVKISFLIRDKLPPRPPGQRSEPEPNPSTSFPAFGFGDGGFHMSFGIGAFPFGFFASTFNFGDGRAAPTPNSQDYAEDQFLSKLFLWVAIAFIFWLLIA</sequence>
<comment type="caution">
    <text evidence="16">The sequence shown here is derived from an EMBL/GenBank/DDBJ whole genome shotgun (WGS) entry which is preliminary data.</text>
</comment>
<feature type="signal peptide" evidence="14">
    <location>
        <begin position="1"/>
        <end position="19"/>
    </location>
</feature>
<evidence type="ECO:0000259" key="15">
    <source>
        <dbReference type="PROSITE" id="PS50089"/>
    </source>
</evidence>
<protein>
    <recommendedName>
        <fullName evidence="4">RING-type E3 ubiquitin transferase</fullName>
        <ecNumber evidence="4">2.3.2.27</ecNumber>
    </recommendedName>
</protein>
<evidence type="ECO:0000256" key="6">
    <source>
        <dbReference type="ARBA" id="ARBA00022723"/>
    </source>
</evidence>
<keyword evidence="8" id="KW-0833">Ubl conjugation pathway</keyword>
<dbReference type="PROSITE" id="PS00518">
    <property type="entry name" value="ZF_RING_1"/>
    <property type="match status" value="1"/>
</dbReference>
<comment type="catalytic activity">
    <reaction evidence="1">
        <text>S-ubiquitinyl-[E2 ubiquitin-conjugating enzyme]-L-cysteine + [acceptor protein]-L-lysine = [E2 ubiquitin-conjugating enzyme]-L-cysteine + N(6)-ubiquitinyl-[acceptor protein]-L-lysine.</text>
        <dbReference type="EC" id="2.3.2.27"/>
    </reaction>
</comment>
<dbReference type="UniPathway" id="UPA00143"/>
<dbReference type="FunFam" id="3.30.40.10:FF:000062">
    <property type="entry name" value="E3 ubiquitin-protein ligase RNF185"/>
    <property type="match status" value="1"/>
</dbReference>
<feature type="chain" id="PRO_5019444616" description="RING-type E3 ubiquitin transferase" evidence="14">
    <location>
        <begin position="20"/>
        <end position="241"/>
    </location>
</feature>
<evidence type="ECO:0000256" key="4">
    <source>
        <dbReference type="ARBA" id="ARBA00012483"/>
    </source>
</evidence>
<dbReference type="InterPro" id="IPR018957">
    <property type="entry name" value="Znf_C3HC4_RING-type"/>
</dbReference>
<dbReference type="SMART" id="SM00184">
    <property type="entry name" value="RING"/>
    <property type="match status" value="1"/>
</dbReference>
<dbReference type="PANTHER" id="PTHR12313">
    <property type="entry name" value="E3 UBIQUITIN-PROTEIN LIGASE RNF5-RELATED"/>
    <property type="match status" value="1"/>
</dbReference>
<keyword evidence="9" id="KW-0862">Zinc</keyword>
<dbReference type="InterPro" id="IPR001841">
    <property type="entry name" value="Znf_RING"/>
</dbReference>
<feature type="region of interest" description="Disordered" evidence="12">
    <location>
        <begin position="28"/>
        <end position="63"/>
    </location>
</feature>
<dbReference type="OrthoDB" id="302966at2759"/>
<evidence type="ECO:0000256" key="7">
    <source>
        <dbReference type="ARBA" id="ARBA00022771"/>
    </source>
</evidence>
<evidence type="ECO:0000313" key="17">
    <source>
        <dbReference type="Proteomes" id="UP000288716"/>
    </source>
</evidence>
<dbReference type="PROSITE" id="PS50089">
    <property type="entry name" value="ZF_RING_2"/>
    <property type="match status" value="1"/>
</dbReference>
<dbReference type="GO" id="GO:0008270">
    <property type="term" value="F:zinc ion binding"/>
    <property type="evidence" value="ECO:0007669"/>
    <property type="project" value="UniProtKB-KW"/>
</dbReference>
<dbReference type="InterPro" id="IPR045103">
    <property type="entry name" value="RNF5/RNF185-like"/>
</dbReference>
<keyword evidence="17" id="KW-1185">Reference proteome</keyword>
<organism evidence="16 17">
    <name type="scientific">Leptotrombidium deliense</name>
    <dbReference type="NCBI Taxonomy" id="299467"/>
    <lineage>
        <taxon>Eukaryota</taxon>
        <taxon>Metazoa</taxon>
        <taxon>Ecdysozoa</taxon>
        <taxon>Arthropoda</taxon>
        <taxon>Chelicerata</taxon>
        <taxon>Arachnida</taxon>
        <taxon>Acari</taxon>
        <taxon>Acariformes</taxon>
        <taxon>Trombidiformes</taxon>
        <taxon>Prostigmata</taxon>
        <taxon>Anystina</taxon>
        <taxon>Parasitengona</taxon>
        <taxon>Trombiculoidea</taxon>
        <taxon>Trombiculidae</taxon>
        <taxon>Leptotrombidium</taxon>
    </lineage>
</organism>
<keyword evidence="6" id="KW-0479">Metal-binding</keyword>
<keyword evidence="13" id="KW-1133">Transmembrane helix</keyword>
<proteinExistence type="predicted"/>
<feature type="non-terminal residue" evidence="16">
    <location>
        <position position="1"/>
    </location>
</feature>
<dbReference type="GO" id="GO:0016567">
    <property type="term" value="P:protein ubiquitination"/>
    <property type="evidence" value="ECO:0007669"/>
    <property type="project" value="UniProtKB-UniPathway"/>
</dbReference>
<dbReference type="InterPro" id="IPR017907">
    <property type="entry name" value="Znf_RING_CS"/>
</dbReference>
<gene>
    <name evidence="16" type="ORF">B4U80_08374</name>
</gene>
<name>A0A443SSE3_9ACAR</name>
<evidence type="ECO:0000256" key="2">
    <source>
        <dbReference type="ARBA" id="ARBA00004308"/>
    </source>
</evidence>
<dbReference type="Gene3D" id="3.30.40.10">
    <property type="entry name" value="Zinc/RING finger domain, C3HC4 (zinc finger)"/>
    <property type="match status" value="1"/>
</dbReference>
<evidence type="ECO:0000313" key="16">
    <source>
        <dbReference type="EMBL" id="RWS30443.1"/>
    </source>
</evidence>
<evidence type="ECO:0000256" key="13">
    <source>
        <dbReference type="SAM" id="Phobius"/>
    </source>
</evidence>
<evidence type="ECO:0000256" key="10">
    <source>
        <dbReference type="ARBA" id="ARBA00023136"/>
    </source>
</evidence>
<dbReference type="STRING" id="299467.A0A443SSE3"/>
<dbReference type="GO" id="GO:0061630">
    <property type="term" value="F:ubiquitin protein ligase activity"/>
    <property type="evidence" value="ECO:0007669"/>
    <property type="project" value="UniProtKB-EC"/>
</dbReference>
<evidence type="ECO:0000256" key="8">
    <source>
        <dbReference type="ARBA" id="ARBA00022786"/>
    </source>
</evidence>
<dbReference type="GO" id="GO:0005783">
    <property type="term" value="C:endoplasmic reticulum"/>
    <property type="evidence" value="ECO:0007669"/>
    <property type="project" value="InterPro"/>
</dbReference>
<feature type="domain" description="RING-type" evidence="15">
    <location>
        <begin position="72"/>
        <end position="113"/>
    </location>
</feature>
<evidence type="ECO:0000256" key="12">
    <source>
        <dbReference type="SAM" id="MobiDB-lite"/>
    </source>
</evidence>
<evidence type="ECO:0000256" key="9">
    <source>
        <dbReference type="ARBA" id="ARBA00022833"/>
    </source>
</evidence>
<keyword evidence="10 13" id="KW-0472">Membrane</keyword>
<dbReference type="SUPFAM" id="SSF57850">
    <property type="entry name" value="RING/U-box"/>
    <property type="match status" value="1"/>
</dbReference>
<dbReference type="Pfam" id="PF00097">
    <property type="entry name" value="zf-C3HC4"/>
    <property type="match status" value="1"/>
</dbReference>
<comment type="pathway">
    <text evidence="3">Protein modification; protein ubiquitination.</text>
</comment>
<evidence type="ECO:0000256" key="14">
    <source>
        <dbReference type="SAM" id="SignalP"/>
    </source>
</evidence>
<accession>A0A443SSE3</accession>
<evidence type="ECO:0000256" key="5">
    <source>
        <dbReference type="ARBA" id="ARBA00022679"/>
    </source>
</evidence>
<feature type="compositionally biased region" description="Low complexity" evidence="12">
    <location>
        <begin position="30"/>
        <end position="42"/>
    </location>
</feature>
<feature type="transmembrane region" description="Helical" evidence="13">
    <location>
        <begin position="222"/>
        <end position="240"/>
    </location>
</feature>
<keyword evidence="13" id="KW-0812">Transmembrane</keyword>
<evidence type="ECO:0000256" key="11">
    <source>
        <dbReference type="PROSITE-ProRule" id="PRU00175"/>
    </source>
</evidence>
<comment type="subcellular location">
    <subcellularLocation>
        <location evidence="2">Endomembrane system</location>
    </subcellularLocation>
</comment>
<keyword evidence="7 11" id="KW-0863">Zinc-finger</keyword>
<dbReference type="VEuPathDB" id="VectorBase:LDEU001596"/>
<evidence type="ECO:0000256" key="1">
    <source>
        <dbReference type="ARBA" id="ARBA00000900"/>
    </source>
</evidence>
<reference evidence="16 17" key="1">
    <citation type="journal article" date="2018" name="Gigascience">
        <title>Genomes of trombidid mites reveal novel predicted allergens and laterally-transferred genes associated with secondary metabolism.</title>
        <authorList>
            <person name="Dong X."/>
            <person name="Chaisiri K."/>
            <person name="Xia D."/>
            <person name="Armstrong S.D."/>
            <person name="Fang Y."/>
            <person name="Donnelly M.J."/>
            <person name="Kadowaki T."/>
            <person name="McGarry J.W."/>
            <person name="Darby A.C."/>
            <person name="Makepeace B.L."/>
        </authorList>
    </citation>
    <scope>NUCLEOTIDE SEQUENCE [LARGE SCALE GENOMIC DNA]</scope>
    <source>
        <strain evidence="16">UoL-UT</strain>
    </source>
</reference>
<dbReference type="CDD" id="cd16744">
    <property type="entry name" value="RING-HC_RNF185"/>
    <property type="match status" value="1"/>
</dbReference>
<evidence type="ECO:0000256" key="3">
    <source>
        <dbReference type="ARBA" id="ARBA00004906"/>
    </source>
</evidence>